<dbReference type="GO" id="GO:0003677">
    <property type="term" value="F:DNA binding"/>
    <property type="evidence" value="ECO:0007669"/>
    <property type="project" value="UniProtKB-KW"/>
</dbReference>
<dbReference type="STRING" id="225004.SAMN02745152_02175"/>
<gene>
    <name evidence="2" type="ORF">SAMN02745152_02175</name>
</gene>
<dbReference type="InterPro" id="IPR001387">
    <property type="entry name" value="Cro/C1-type_HTH"/>
</dbReference>
<dbReference type="SUPFAM" id="SSF47413">
    <property type="entry name" value="lambda repressor-like DNA-binding domains"/>
    <property type="match status" value="1"/>
</dbReference>
<sequence length="77" mass="8615">MSASYKKLWKILIDRDMNKSDLIRLAKITSNIVAKMGKGEDVSMESLRKICIALNCEIGDIMEVNGEGEKNNQSVII</sequence>
<protein>
    <submittedName>
        <fullName evidence="2">DNA-binding transcriptional regulator, XRE family</fullName>
    </submittedName>
</protein>
<evidence type="ECO:0000313" key="3">
    <source>
        <dbReference type="Proteomes" id="UP000190395"/>
    </source>
</evidence>
<dbReference type="EMBL" id="FUXC01000021">
    <property type="protein sequence ID" value="SKA08870.1"/>
    <property type="molecule type" value="Genomic_DNA"/>
</dbReference>
<dbReference type="OrthoDB" id="371168at2"/>
<keyword evidence="3" id="KW-1185">Reference proteome</keyword>
<evidence type="ECO:0000259" key="1">
    <source>
        <dbReference type="Pfam" id="PF13443"/>
    </source>
</evidence>
<dbReference type="InterPro" id="IPR010982">
    <property type="entry name" value="Lambda_DNA-bd_dom_sf"/>
</dbReference>
<name>A0A1T4QYQ4_9SPIR</name>
<dbReference type="Proteomes" id="UP000190395">
    <property type="component" value="Unassembled WGS sequence"/>
</dbReference>
<keyword evidence="2" id="KW-0238">DNA-binding</keyword>
<dbReference type="Gene3D" id="1.10.260.40">
    <property type="entry name" value="lambda repressor-like DNA-binding domains"/>
    <property type="match status" value="1"/>
</dbReference>
<reference evidence="2 3" key="1">
    <citation type="submission" date="2017-02" db="EMBL/GenBank/DDBJ databases">
        <authorList>
            <person name="Peterson S.W."/>
        </authorList>
    </citation>
    <scope>NUCLEOTIDE SEQUENCE [LARGE SCALE GENOMIC DNA]</scope>
    <source>
        <strain evidence="2 3">ATCC BAA-909</strain>
    </source>
</reference>
<dbReference type="AlphaFoldDB" id="A0A1T4QYQ4"/>
<organism evidence="2 3">
    <name type="scientific">Treponema berlinense</name>
    <dbReference type="NCBI Taxonomy" id="225004"/>
    <lineage>
        <taxon>Bacteria</taxon>
        <taxon>Pseudomonadati</taxon>
        <taxon>Spirochaetota</taxon>
        <taxon>Spirochaetia</taxon>
        <taxon>Spirochaetales</taxon>
        <taxon>Treponemataceae</taxon>
        <taxon>Treponema</taxon>
    </lineage>
</organism>
<proteinExistence type="predicted"/>
<dbReference type="GeneID" id="303368377"/>
<dbReference type="RefSeq" id="WP_078931889.1">
    <property type="nucleotide sequence ID" value="NZ_FUXC01000021.1"/>
</dbReference>
<accession>A0A1T4QYQ4</accession>
<dbReference type="Pfam" id="PF13443">
    <property type="entry name" value="HTH_26"/>
    <property type="match status" value="1"/>
</dbReference>
<feature type="domain" description="HTH cro/C1-type" evidence="1">
    <location>
        <begin position="7"/>
        <end position="65"/>
    </location>
</feature>
<evidence type="ECO:0000313" key="2">
    <source>
        <dbReference type="EMBL" id="SKA08870.1"/>
    </source>
</evidence>